<feature type="transmembrane region" description="Helical" evidence="8">
    <location>
        <begin position="336"/>
        <end position="355"/>
    </location>
</feature>
<dbReference type="GO" id="GO:0008049">
    <property type="term" value="P:male courtship behavior"/>
    <property type="evidence" value="ECO:0007669"/>
    <property type="project" value="TreeGrafter"/>
</dbReference>
<dbReference type="InterPro" id="IPR013604">
    <property type="entry name" value="7TM_chemorcpt"/>
</dbReference>
<feature type="transmembrane region" description="Helical" evidence="8">
    <location>
        <begin position="153"/>
        <end position="175"/>
    </location>
</feature>
<keyword evidence="3 8" id="KW-0812">Transmembrane</keyword>
<accession>A0AA38HZE3</accession>
<dbReference type="Proteomes" id="UP001168821">
    <property type="component" value="Unassembled WGS sequence"/>
</dbReference>
<feature type="transmembrane region" description="Helical" evidence="8">
    <location>
        <begin position="24"/>
        <end position="42"/>
    </location>
</feature>
<dbReference type="GO" id="GO:0005886">
    <property type="term" value="C:plasma membrane"/>
    <property type="evidence" value="ECO:0007669"/>
    <property type="project" value="UniProtKB-SubCell"/>
</dbReference>
<evidence type="ECO:0000256" key="7">
    <source>
        <dbReference type="ARBA" id="ARBA00023224"/>
    </source>
</evidence>
<dbReference type="GO" id="GO:0030425">
    <property type="term" value="C:dendrite"/>
    <property type="evidence" value="ECO:0007669"/>
    <property type="project" value="TreeGrafter"/>
</dbReference>
<dbReference type="GO" id="GO:0043025">
    <property type="term" value="C:neuronal cell body"/>
    <property type="evidence" value="ECO:0007669"/>
    <property type="project" value="TreeGrafter"/>
</dbReference>
<feature type="transmembrane region" description="Helical" evidence="8">
    <location>
        <begin position="231"/>
        <end position="248"/>
    </location>
</feature>
<dbReference type="PANTHER" id="PTHR21143">
    <property type="entry name" value="INVERTEBRATE GUSTATORY RECEPTOR"/>
    <property type="match status" value="1"/>
</dbReference>
<feature type="transmembrane region" description="Helical" evidence="8">
    <location>
        <begin position="260"/>
        <end position="283"/>
    </location>
</feature>
<comment type="similarity">
    <text evidence="8">Belongs to the insect chemoreceptor superfamily. Gustatory receptor (GR) family.</text>
</comment>
<dbReference type="GO" id="GO:0007635">
    <property type="term" value="P:chemosensory behavior"/>
    <property type="evidence" value="ECO:0007669"/>
    <property type="project" value="TreeGrafter"/>
</dbReference>
<comment type="function">
    <text evidence="8">Gustatory receptor which mediates acceptance or avoidance behavior, depending on its substrates.</text>
</comment>
<keyword evidence="6 8" id="KW-0675">Receptor</keyword>
<name>A0AA38HZE3_9CUCU</name>
<evidence type="ECO:0000256" key="1">
    <source>
        <dbReference type="ARBA" id="ARBA00004651"/>
    </source>
</evidence>
<comment type="caution">
    <text evidence="9">The sequence shown here is derived from an EMBL/GenBank/DDBJ whole genome shotgun (WGS) entry which is preliminary data.</text>
</comment>
<organism evidence="9 10">
    <name type="scientific">Zophobas morio</name>
    <dbReference type="NCBI Taxonomy" id="2755281"/>
    <lineage>
        <taxon>Eukaryota</taxon>
        <taxon>Metazoa</taxon>
        <taxon>Ecdysozoa</taxon>
        <taxon>Arthropoda</taxon>
        <taxon>Hexapoda</taxon>
        <taxon>Insecta</taxon>
        <taxon>Pterygota</taxon>
        <taxon>Neoptera</taxon>
        <taxon>Endopterygota</taxon>
        <taxon>Coleoptera</taxon>
        <taxon>Polyphaga</taxon>
        <taxon>Cucujiformia</taxon>
        <taxon>Tenebrionidae</taxon>
        <taxon>Zophobas</taxon>
    </lineage>
</organism>
<gene>
    <name evidence="9" type="ORF">Zmor_023510</name>
</gene>
<feature type="transmembrane region" description="Helical" evidence="8">
    <location>
        <begin position="119"/>
        <end position="141"/>
    </location>
</feature>
<comment type="subcellular location">
    <subcellularLocation>
        <location evidence="1 8">Cell membrane</location>
        <topology evidence="1 8">Multi-pass membrane protein</topology>
    </subcellularLocation>
</comment>
<feature type="transmembrane region" description="Helical" evidence="8">
    <location>
        <begin position="54"/>
        <end position="78"/>
    </location>
</feature>
<protein>
    <recommendedName>
        <fullName evidence="8">Gustatory receptor</fullName>
    </recommendedName>
</protein>
<dbReference type="AlphaFoldDB" id="A0AA38HZE3"/>
<dbReference type="Pfam" id="PF08395">
    <property type="entry name" value="7tm_7"/>
    <property type="match status" value="1"/>
</dbReference>
<evidence type="ECO:0000256" key="2">
    <source>
        <dbReference type="ARBA" id="ARBA00022475"/>
    </source>
</evidence>
<evidence type="ECO:0000313" key="10">
    <source>
        <dbReference type="Proteomes" id="UP001168821"/>
    </source>
</evidence>
<evidence type="ECO:0000313" key="9">
    <source>
        <dbReference type="EMBL" id="KAJ3645887.1"/>
    </source>
</evidence>
<dbReference type="GO" id="GO:0007165">
    <property type="term" value="P:signal transduction"/>
    <property type="evidence" value="ECO:0007669"/>
    <property type="project" value="UniProtKB-KW"/>
</dbReference>
<keyword evidence="2 8" id="KW-1003">Cell membrane</keyword>
<dbReference type="PANTHER" id="PTHR21143:SF104">
    <property type="entry name" value="GUSTATORY RECEPTOR 8A-RELATED"/>
    <property type="match status" value="1"/>
</dbReference>
<keyword evidence="10" id="KW-1185">Reference proteome</keyword>
<keyword evidence="4 8" id="KW-1133">Transmembrane helix</keyword>
<keyword evidence="7 8" id="KW-0807">Transducer</keyword>
<reference evidence="9" key="1">
    <citation type="journal article" date="2023" name="G3 (Bethesda)">
        <title>Whole genome assemblies of Zophobas morio and Tenebrio molitor.</title>
        <authorList>
            <person name="Kaur S."/>
            <person name="Stinson S.A."/>
            <person name="diCenzo G.C."/>
        </authorList>
    </citation>
    <scope>NUCLEOTIDE SEQUENCE</scope>
    <source>
        <strain evidence="9">QUZm001</strain>
    </source>
</reference>
<keyword evidence="5 8" id="KW-0472">Membrane</keyword>
<evidence type="ECO:0000256" key="6">
    <source>
        <dbReference type="ARBA" id="ARBA00023170"/>
    </source>
</evidence>
<evidence type="ECO:0000256" key="8">
    <source>
        <dbReference type="RuleBase" id="RU363108"/>
    </source>
</evidence>
<dbReference type="GO" id="GO:0050909">
    <property type="term" value="P:sensory perception of taste"/>
    <property type="evidence" value="ECO:0007669"/>
    <property type="project" value="InterPro"/>
</dbReference>
<dbReference type="GO" id="GO:0030424">
    <property type="term" value="C:axon"/>
    <property type="evidence" value="ECO:0007669"/>
    <property type="project" value="TreeGrafter"/>
</dbReference>
<sequence>MEVAIRPVRIIAAIAALQASKNKLHILVIGLILILLTVAVVMRQLLVPVNGAKGLIIASVEFASYNLRLPTVFCCLVMTNRKRNNIEDFTFSILVLDKKLSSMGFPVDYDDIKKHVRRLIGFLIFKIVLQQIAFCTQGFSWDTTDYFDYIVHNIPLIIIHALLIQWIIYLAILHLHFKKLNTILKTFLYGECWMVEDFRRKKTNRKHEFIRSCGTIYDTLCTQSQEINSAFASQILFLIPTVFILIIFNSFQTCRIIKKLIGFDCVWVVFDILYFVIFLELVVPCVVVREESEKFADTLHKINDNAIDDAINLLILQSYHQKIEFSACGVFPLDGTLIYTILGALTTYLVILLQFDL</sequence>
<evidence type="ECO:0000256" key="4">
    <source>
        <dbReference type="ARBA" id="ARBA00022989"/>
    </source>
</evidence>
<evidence type="ECO:0000256" key="3">
    <source>
        <dbReference type="ARBA" id="ARBA00022692"/>
    </source>
</evidence>
<dbReference type="EMBL" id="JALNTZ010000007">
    <property type="protein sequence ID" value="KAJ3645887.1"/>
    <property type="molecule type" value="Genomic_DNA"/>
</dbReference>
<proteinExistence type="inferred from homology"/>
<evidence type="ECO:0000256" key="5">
    <source>
        <dbReference type="ARBA" id="ARBA00023136"/>
    </source>
</evidence>